<geneLocation type="plasmid" evidence="1 2">
    <name>pYSPA8-1</name>
</geneLocation>
<dbReference type="EMBL" id="LC735414">
    <property type="protein sequence ID" value="BDT39578.1"/>
    <property type="molecule type" value="Genomic_DNA"/>
</dbReference>
<dbReference type="Proteomes" id="UP001291653">
    <property type="component" value="Plasmid pYSPA8-1"/>
</dbReference>
<name>A0AA86MBI9_9ACTN</name>
<organism evidence="1 2">
    <name type="scientific">Streptomyces yaizuensis</name>
    <dbReference type="NCBI Taxonomy" id="2989713"/>
    <lineage>
        <taxon>Bacteria</taxon>
        <taxon>Bacillati</taxon>
        <taxon>Actinomycetota</taxon>
        <taxon>Actinomycetes</taxon>
        <taxon>Kitasatosporales</taxon>
        <taxon>Streptomycetaceae</taxon>
        <taxon>Streptomyces</taxon>
    </lineage>
</organism>
<dbReference type="AlphaFoldDB" id="A0AA86MBI9"/>
<sequence length="142" mass="16023">MAIDIKTAERAVDIYITQARRWRLDNERAMAAELSETGEIDTARYEDHLDSRAYASAWEQVQRAITLLGQDFPGADDIYERAIRARKAAFISDLVTGGQGALCVSVLHNEKERRARDIRCRVIRELEGVEELFAGIRAARSA</sequence>
<evidence type="ECO:0000313" key="1">
    <source>
        <dbReference type="EMBL" id="BDT39578.1"/>
    </source>
</evidence>
<protein>
    <submittedName>
        <fullName evidence="1">Uncharacterized protein</fullName>
    </submittedName>
</protein>
<proteinExistence type="predicted"/>
<accession>A0AA86MBI9</accession>
<reference evidence="1 2" key="1">
    <citation type="submission" date="2022-10" db="EMBL/GenBank/DDBJ databases">
        <title>Draft genome sequence of Streptomyces sp. YSPA8.</title>
        <authorList>
            <person name="Moriuchi R."/>
            <person name="Dohra H."/>
            <person name="Yamamura H."/>
            <person name="Kodani S."/>
        </authorList>
    </citation>
    <scope>NUCLEOTIDE SEQUENCE [LARGE SCALE GENOMIC DNA]</scope>
    <source>
        <strain evidence="1 2">YSPA8</strain>
        <plasmid evidence="1 2">pYSPA8-1</plasmid>
    </source>
</reference>
<gene>
    <name evidence="1" type="ORF">SYYSPA8_37300</name>
</gene>
<keyword evidence="1" id="KW-0614">Plasmid</keyword>
<dbReference type="RefSeq" id="WP_323451937.1">
    <property type="nucleotide sequence ID" value="NZ_LC735414.1"/>
</dbReference>
<evidence type="ECO:0000313" key="2">
    <source>
        <dbReference type="Proteomes" id="UP001291653"/>
    </source>
</evidence>
<keyword evidence="2" id="KW-1185">Reference proteome</keyword>